<accession>A0A1L9V549</accession>
<dbReference type="GeneID" id="34464131"/>
<feature type="region of interest" description="Disordered" evidence="1">
    <location>
        <begin position="61"/>
        <end position="90"/>
    </location>
</feature>
<reference evidence="4" key="1">
    <citation type="journal article" date="2017" name="Genome Biol.">
        <title>Comparative genomics reveals high biological diversity and specific adaptations in the industrially and medically important fungal genus Aspergillus.</title>
        <authorList>
            <person name="de Vries R.P."/>
            <person name="Riley R."/>
            <person name="Wiebenga A."/>
            <person name="Aguilar-Osorio G."/>
            <person name="Amillis S."/>
            <person name="Uchima C.A."/>
            <person name="Anderluh G."/>
            <person name="Asadollahi M."/>
            <person name="Askin M."/>
            <person name="Barry K."/>
            <person name="Battaglia E."/>
            <person name="Bayram O."/>
            <person name="Benocci T."/>
            <person name="Braus-Stromeyer S.A."/>
            <person name="Caldana C."/>
            <person name="Canovas D."/>
            <person name="Cerqueira G.C."/>
            <person name="Chen F."/>
            <person name="Chen W."/>
            <person name="Choi C."/>
            <person name="Clum A."/>
            <person name="Dos Santos R.A."/>
            <person name="Damasio A.R."/>
            <person name="Diallinas G."/>
            <person name="Emri T."/>
            <person name="Fekete E."/>
            <person name="Flipphi M."/>
            <person name="Freyberg S."/>
            <person name="Gallo A."/>
            <person name="Gournas C."/>
            <person name="Habgood R."/>
            <person name="Hainaut M."/>
            <person name="Harispe M.L."/>
            <person name="Henrissat B."/>
            <person name="Hilden K.S."/>
            <person name="Hope R."/>
            <person name="Hossain A."/>
            <person name="Karabika E."/>
            <person name="Karaffa L."/>
            <person name="Karanyi Z."/>
            <person name="Krasevec N."/>
            <person name="Kuo A."/>
            <person name="Kusch H."/>
            <person name="LaButti K."/>
            <person name="Lagendijk E.L."/>
            <person name="Lapidus A."/>
            <person name="Levasseur A."/>
            <person name="Lindquist E."/>
            <person name="Lipzen A."/>
            <person name="Logrieco A.F."/>
            <person name="MacCabe A."/>
            <person name="Maekelae M.R."/>
            <person name="Malavazi I."/>
            <person name="Melin P."/>
            <person name="Meyer V."/>
            <person name="Mielnichuk N."/>
            <person name="Miskei M."/>
            <person name="Molnar A.P."/>
            <person name="Mule G."/>
            <person name="Ngan C.Y."/>
            <person name="Orejas M."/>
            <person name="Orosz E."/>
            <person name="Ouedraogo J.P."/>
            <person name="Overkamp K.M."/>
            <person name="Park H.-S."/>
            <person name="Perrone G."/>
            <person name="Piumi F."/>
            <person name="Punt P.J."/>
            <person name="Ram A.F."/>
            <person name="Ramon A."/>
            <person name="Rauscher S."/>
            <person name="Record E."/>
            <person name="Riano-Pachon D.M."/>
            <person name="Robert V."/>
            <person name="Roehrig J."/>
            <person name="Ruller R."/>
            <person name="Salamov A."/>
            <person name="Salih N.S."/>
            <person name="Samson R.A."/>
            <person name="Sandor E."/>
            <person name="Sanguinetti M."/>
            <person name="Schuetze T."/>
            <person name="Sepcic K."/>
            <person name="Shelest E."/>
            <person name="Sherlock G."/>
            <person name="Sophianopoulou V."/>
            <person name="Squina F.M."/>
            <person name="Sun H."/>
            <person name="Susca A."/>
            <person name="Todd R.B."/>
            <person name="Tsang A."/>
            <person name="Unkles S.E."/>
            <person name="van de Wiele N."/>
            <person name="van Rossen-Uffink D."/>
            <person name="Oliveira J.V."/>
            <person name="Vesth T.C."/>
            <person name="Visser J."/>
            <person name="Yu J.-H."/>
            <person name="Zhou M."/>
            <person name="Andersen M.R."/>
            <person name="Archer D.B."/>
            <person name="Baker S.E."/>
            <person name="Benoit I."/>
            <person name="Brakhage A.A."/>
            <person name="Braus G.H."/>
            <person name="Fischer R."/>
            <person name="Frisvad J.C."/>
            <person name="Goldman G.H."/>
            <person name="Houbraken J."/>
            <person name="Oakley B."/>
            <person name="Pocsi I."/>
            <person name="Scazzocchio C."/>
            <person name="Seiboth B."/>
            <person name="vanKuyk P.A."/>
            <person name="Wortman J."/>
            <person name="Dyer P.S."/>
            <person name="Grigoriev I.V."/>
        </authorList>
    </citation>
    <scope>NUCLEOTIDE SEQUENCE [LARGE SCALE GENOMIC DNA]</scope>
    <source>
        <strain evidence="4">CBS 516.65</strain>
    </source>
</reference>
<dbReference type="VEuPathDB" id="FungiDB:ASPGLDRAFT_52961"/>
<dbReference type="EMBL" id="KV878922">
    <property type="protein sequence ID" value="OJJ79065.1"/>
    <property type="molecule type" value="Genomic_DNA"/>
</dbReference>
<dbReference type="OrthoDB" id="4510375at2759"/>
<proteinExistence type="predicted"/>
<name>A0A1L9V549_ASPGL</name>
<dbReference type="RefSeq" id="XP_022395763.1">
    <property type="nucleotide sequence ID" value="XM_022547870.1"/>
</dbReference>
<evidence type="ECO:0000313" key="3">
    <source>
        <dbReference type="EMBL" id="OJJ79065.1"/>
    </source>
</evidence>
<gene>
    <name evidence="3" type="ORF">ASPGLDRAFT_52961</name>
</gene>
<evidence type="ECO:0000256" key="2">
    <source>
        <dbReference type="SAM" id="Phobius"/>
    </source>
</evidence>
<keyword evidence="2" id="KW-0812">Transmembrane</keyword>
<dbReference type="Proteomes" id="UP000184300">
    <property type="component" value="Unassembled WGS sequence"/>
</dbReference>
<protein>
    <submittedName>
        <fullName evidence="3">Uncharacterized protein</fullName>
    </submittedName>
</protein>
<feature type="transmembrane region" description="Helical" evidence="2">
    <location>
        <begin position="34"/>
        <end position="55"/>
    </location>
</feature>
<dbReference type="AlphaFoldDB" id="A0A1L9V549"/>
<evidence type="ECO:0000256" key="1">
    <source>
        <dbReference type="SAM" id="MobiDB-lite"/>
    </source>
</evidence>
<keyword evidence="4" id="KW-1185">Reference proteome</keyword>
<organism evidence="3 4">
    <name type="scientific">Aspergillus glaucus CBS 516.65</name>
    <dbReference type="NCBI Taxonomy" id="1160497"/>
    <lineage>
        <taxon>Eukaryota</taxon>
        <taxon>Fungi</taxon>
        <taxon>Dikarya</taxon>
        <taxon>Ascomycota</taxon>
        <taxon>Pezizomycotina</taxon>
        <taxon>Eurotiomycetes</taxon>
        <taxon>Eurotiomycetidae</taxon>
        <taxon>Eurotiales</taxon>
        <taxon>Aspergillaceae</taxon>
        <taxon>Aspergillus</taxon>
        <taxon>Aspergillus subgen. Aspergillus</taxon>
    </lineage>
</organism>
<keyword evidence="2" id="KW-0472">Membrane</keyword>
<sequence>MSFQLPSENDPFYKRFFMTNLLFIQFSVEVMLPIAIGIVVIGMIVMLCGIVLGLIPNPTKNTDDNSSGSKGGNKEAQAHSSNPTKTVDEKTRVEFEMEVLREMLHARQEILDKLNLVKSD</sequence>
<evidence type="ECO:0000313" key="4">
    <source>
        <dbReference type="Proteomes" id="UP000184300"/>
    </source>
</evidence>
<keyword evidence="2" id="KW-1133">Transmembrane helix</keyword>